<evidence type="ECO:0000256" key="6">
    <source>
        <dbReference type="ARBA" id="ARBA00022741"/>
    </source>
</evidence>
<feature type="domain" description="Ku" evidence="19">
    <location>
        <begin position="320"/>
        <end position="461"/>
    </location>
</feature>
<dbReference type="Gene3D" id="1.10.1600.10">
    <property type="match status" value="1"/>
</dbReference>
<dbReference type="GO" id="GO:0003690">
    <property type="term" value="F:double-stranded DNA binding"/>
    <property type="evidence" value="ECO:0007669"/>
    <property type="project" value="TreeGrafter"/>
</dbReference>
<keyword evidence="11" id="KW-0158">Chromosome</keyword>
<dbReference type="Proteomes" id="UP001212152">
    <property type="component" value="Unassembled WGS sequence"/>
</dbReference>
<dbReference type="FunFam" id="1.10.1600.10:FF:000002">
    <property type="entry name" value="X-ray repair cross-complementing protein 5"/>
    <property type="match status" value="1"/>
</dbReference>
<keyword evidence="10" id="KW-0067">ATP-binding</keyword>
<dbReference type="InterPro" id="IPR005161">
    <property type="entry name" value="Ku_N"/>
</dbReference>
<evidence type="ECO:0000256" key="13">
    <source>
        <dbReference type="ARBA" id="ARBA00023172"/>
    </source>
</evidence>
<dbReference type="GO" id="GO:0043564">
    <property type="term" value="C:Ku70:Ku80 complex"/>
    <property type="evidence" value="ECO:0007669"/>
    <property type="project" value="InterPro"/>
</dbReference>
<dbReference type="EMBL" id="JADGJQ010000041">
    <property type="protein sequence ID" value="KAJ3176406.1"/>
    <property type="molecule type" value="Genomic_DNA"/>
</dbReference>
<keyword evidence="21" id="KW-1185">Reference proteome</keyword>
<evidence type="ECO:0000256" key="10">
    <source>
        <dbReference type="ARBA" id="ARBA00022840"/>
    </source>
</evidence>
<sequence length="811" mass="89902">MAKYATAIILDVNPSMRELRPGNTKTAQQRATEAIFQILHSKIIAGRKRDVVTLVEVGTAETDNVLADGSDYQHVSAYRFESDDDSDPLLAMADLHLLKYIEQGGARGTGNGDLMDAIVVAVHMLDQHCRHLKFEKRITIFTDAQSPIDNNGWEQVMTKAQAMGVYLSLIGYEFDDPELGIKYEDKPATKNEAFLREMAASLEHTIWSGDTAAEFLNSLRSREVKPVPVFQGPLVLGDAELYPERSISIPVAVYKKTLEAKIPSAKNWSSLAENIPDAPRLDESFGRVDMDRTYKFVVAEDLDPNNVDAGAATGAPDEEDAEVDKADLVRAYKYGKTLVPLSIEDEAAMKLRTVKGMSVIGFVKRELVLRYHYMSEILYVNPQPENAASQRLFPPLMAALRELHWVALTRYVRRDDANPKLGFLMPHESVSLGAEKESALWTQIPFLEDLRLPVFLPLDFLLAPVILSASSVQSHSITINSQSTLDSQRSSGGKAHKMDVRQVPEEEIKNRIDAIIDTMDLMEAADSAKDEFGVSERTEAFKVKSVFNPSIQRLYQCLAHRAIHPDAQLPPVNPDIMACINPIEKLIPAAAPAAEKVKESFLIRKVESKLSGKRAWAETAATAGEGVNPADLLSGDGARPEKIAKVELATTVEELQGRLVEKVSTLSPVDDFERMIKRTDKDCVSDAVAQMCEVITNLVHHSFQSQLYDKAYACVVALRSACVVQEEPAAFDKWLTEFKRDITVGEHPEHAPFWERLRENGVTLIPHNEDNEAPVSEEDAAQFLAKEAEPAAPPPAAMVVDDEEDMLGMMD</sequence>
<keyword evidence="8" id="KW-0378">Hydrolase</keyword>
<keyword evidence="15" id="KW-0539">Nucleus</keyword>
<dbReference type="InterPro" id="IPR006164">
    <property type="entry name" value="DNA_bd_Ku70/Ku80"/>
</dbReference>
<dbReference type="SUPFAM" id="SSF101420">
    <property type="entry name" value="C-terminal domain of Ku80"/>
    <property type="match status" value="1"/>
</dbReference>
<dbReference type="SUPFAM" id="SSF53300">
    <property type="entry name" value="vWA-like"/>
    <property type="match status" value="1"/>
</dbReference>
<dbReference type="Pfam" id="PF08785">
    <property type="entry name" value="Ku_PK_bind"/>
    <property type="match status" value="1"/>
</dbReference>
<evidence type="ECO:0000256" key="7">
    <source>
        <dbReference type="ARBA" id="ARBA00022763"/>
    </source>
</evidence>
<dbReference type="PANTHER" id="PTHR12604:SF4">
    <property type="entry name" value="X-RAY REPAIR CROSS-COMPLEMENTING PROTEIN 5"/>
    <property type="match status" value="1"/>
</dbReference>
<keyword evidence="6" id="KW-0547">Nucleotide-binding</keyword>
<evidence type="ECO:0000256" key="2">
    <source>
        <dbReference type="ARBA" id="ARBA00004574"/>
    </source>
</evidence>
<keyword evidence="13" id="KW-0233">DNA recombination</keyword>
<organism evidence="20 21">
    <name type="scientific">Geranomyces variabilis</name>
    <dbReference type="NCBI Taxonomy" id="109894"/>
    <lineage>
        <taxon>Eukaryota</taxon>
        <taxon>Fungi</taxon>
        <taxon>Fungi incertae sedis</taxon>
        <taxon>Chytridiomycota</taxon>
        <taxon>Chytridiomycota incertae sedis</taxon>
        <taxon>Chytridiomycetes</taxon>
        <taxon>Spizellomycetales</taxon>
        <taxon>Powellomycetaceae</taxon>
        <taxon>Geranomyces</taxon>
    </lineage>
</organism>
<dbReference type="InterPro" id="IPR036465">
    <property type="entry name" value="vWFA_dom_sf"/>
</dbReference>
<evidence type="ECO:0000256" key="4">
    <source>
        <dbReference type="ARBA" id="ARBA00021792"/>
    </source>
</evidence>
<dbReference type="InterPro" id="IPR024193">
    <property type="entry name" value="Ku80"/>
</dbReference>
<dbReference type="AlphaFoldDB" id="A0AAD5TIC9"/>
<dbReference type="CDD" id="cd00873">
    <property type="entry name" value="KU80"/>
    <property type="match status" value="1"/>
</dbReference>
<evidence type="ECO:0000256" key="17">
    <source>
        <dbReference type="ARBA" id="ARBA00031847"/>
    </source>
</evidence>
<protein>
    <recommendedName>
        <fullName evidence="5">ATP-dependent DNA helicase II subunit 1</fullName>
    </recommendedName>
    <alternativeName>
        <fullName evidence="4">ATP-dependent DNA helicase II subunit 2</fullName>
    </alternativeName>
    <alternativeName>
        <fullName evidence="16">ATP-dependent DNA helicase II subunit Ku70</fullName>
    </alternativeName>
    <alternativeName>
        <fullName evidence="17">ATP-dependent DNA helicase II subunit Ku80</fullName>
    </alternativeName>
</protein>
<evidence type="ECO:0000256" key="1">
    <source>
        <dbReference type="ARBA" id="ARBA00004123"/>
    </source>
</evidence>
<comment type="subcellular location">
    <subcellularLocation>
        <location evidence="2">Chromosome</location>
        <location evidence="2">Telomere</location>
    </subcellularLocation>
    <subcellularLocation>
        <location evidence="1">Nucleus</location>
    </subcellularLocation>
</comment>
<comment type="caution">
    <text evidence="20">The sequence shown here is derived from an EMBL/GenBank/DDBJ whole genome shotgun (WGS) entry which is preliminary data.</text>
</comment>
<dbReference type="PANTHER" id="PTHR12604">
    <property type="entry name" value="KU AUTOANTIGEN DNA HELICASE"/>
    <property type="match status" value="1"/>
</dbReference>
<evidence type="ECO:0000256" key="9">
    <source>
        <dbReference type="ARBA" id="ARBA00022806"/>
    </source>
</evidence>
<dbReference type="Gene3D" id="3.40.50.410">
    <property type="entry name" value="von Willebrand factor, type A domain"/>
    <property type="match status" value="1"/>
</dbReference>
<dbReference type="GO" id="GO:0006303">
    <property type="term" value="P:double-strand break repair via nonhomologous end joining"/>
    <property type="evidence" value="ECO:0007669"/>
    <property type="project" value="InterPro"/>
</dbReference>
<evidence type="ECO:0000256" key="18">
    <source>
        <dbReference type="SAM" id="MobiDB-lite"/>
    </source>
</evidence>
<evidence type="ECO:0000313" key="21">
    <source>
        <dbReference type="Proteomes" id="UP001212152"/>
    </source>
</evidence>
<keyword evidence="14" id="KW-0234">DNA repair</keyword>
<dbReference type="GO" id="GO:0003678">
    <property type="term" value="F:DNA helicase activity"/>
    <property type="evidence" value="ECO:0007669"/>
    <property type="project" value="InterPro"/>
</dbReference>
<dbReference type="InterPro" id="IPR005160">
    <property type="entry name" value="Ku_C"/>
</dbReference>
<dbReference type="SUPFAM" id="SSF100939">
    <property type="entry name" value="SPOC domain-like"/>
    <property type="match status" value="1"/>
</dbReference>
<evidence type="ECO:0000256" key="16">
    <source>
        <dbReference type="ARBA" id="ARBA00031811"/>
    </source>
</evidence>
<evidence type="ECO:0000256" key="8">
    <source>
        <dbReference type="ARBA" id="ARBA00022801"/>
    </source>
</evidence>
<accession>A0AAD5TIC9</accession>
<gene>
    <name evidence="20" type="primary">XRCC5</name>
    <name evidence="20" type="ORF">HDU87_005275</name>
</gene>
<comment type="similarity">
    <text evidence="3">Belongs to the ku80 family.</text>
</comment>
<dbReference type="GO" id="GO:0003684">
    <property type="term" value="F:damaged DNA binding"/>
    <property type="evidence" value="ECO:0007669"/>
    <property type="project" value="InterPro"/>
</dbReference>
<evidence type="ECO:0000256" key="14">
    <source>
        <dbReference type="ARBA" id="ARBA00023204"/>
    </source>
</evidence>
<dbReference type="Pfam" id="PF02735">
    <property type="entry name" value="Ku"/>
    <property type="match status" value="1"/>
</dbReference>
<dbReference type="GO" id="GO:0000781">
    <property type="term" value="C:chromosome, telomeric region"/>
    <property type="evidence" value="ECO:0007669"/>
    <property type="project" value="UniProtKB-SubCell"/>
</dbReference>
<reference evidence="20" key="1">
    <citation type="submission" date="2020-05" db="EMBL/GenBank/DDBJ databases">
        <title>Phylogenomic resolution of chytrid fungi.</title>
        <authorList>
            <person name="Stajich J.E."/>
            <person name="Amses K."/>
            <person name="Simmons R."/>
            <person name="Seto K."/>
            <person name="Myers J."/>
            <person name="Bonds A."/>
            <person name="Quandt C.A."/>
            <person name="Barry K."/>
            <person name="Liu P."/>
            <person name="Grigoriev I."/>
            <person name="Longcore J.E."/>
            <person name="James T.Y."/>
        </authorList>
    </citation>
    <scope>NUCLEOTIDE SEQUENCE</scope>
    <source>
        <strain evidence="20">JEL0379</strain>
    </source>
</reference>
<name>A0AAD5TIC9_9FUNG</name>
<evidence type="ECO:0000256" key="15">
    <source>
        <dbReference type="ARBA" id="ARBA00023242"/>
    </source>
</evidence>
<evidence type="ECO:0000256" key="12">
    <source>
        <dbReference type="ARBA" id="ARBA00023125"/>
    </source>
</evidence>
<dbReference type="Gene3D" id="1.25.40.240">
    <property type="entry name" value="Ku, C-terminal domain"/>
    <property type="match status" value="1"/>
</dbReference>
<dbReference type="GO" id="GO:0042162">
    <property type="term" value="F:telomeric DNA binding"/>
    <property type="evidence" value="ECO:0007669"/>
    <property type="project" value="InterPro"/>
</dbReference>
<dbReference type="GO" id="GO:0005524">
    <property type="term" value="F:ATP binding"/>
    <property type="evidence" value="ECO:0007669"/>
    <property type="project" value="UniProtKB-KW"/>
</dbReference>
<keyword evidence="12" id="KW-0238">DNA-binding</keyword>
<dbReference type="InterPro" id="IPR016194">
    <property type="entry name" value="SPOC-like_C_dom_sf"/>
</dbReference>
<dbReference type="GO" id="GO:0000723">
    <property type="term" value="P:telomere maintenance"/>
    <property type="evidence" value="ECO:0007669"/>
    <property type="project" value="InterPro"/>
</dbReference>
<dbReference type="SMART" id="SM00559">
    <property type="entry name" value="Ku78"/>
    <property type="match status" value="1"/>
</dbReference>
<keyword evidence="7" id="KW-0227">DNA damage</keyword>
<dbReference type="InterPro" id="IPR014893">
    <property type="entry name" value="Ku_PK_bind"/>
</dbReference>
<dbReference type="Pfam" id="PF03731">
    <property type="entry name" value="Ku_N"/>
    <property type="match status" value="1"/>
</dbReference>
<dbReference type="Gene3D" id="2.40.290.10">
    <property type="match status" value="1"/>
</dbReference>
<dbReference type="GO" id="GO:0006310">
    <property type="term" value="P:DNA recombination"/>
    <property type="evidence" value="ECO:0007669"/>
    <property type="project" value="UniProtKB-KW"/>
</dbReference>
<keyword evidence="9" id="KW-0347">Helicase</keyword>
<feature type="compositionally biased region" description="Polar residues" evidence="18">
    <location>
        <begin position="478"/>
        <end position="491"/>
    </location>
</feature>
<evidence type="ECO:0000256" key="5">
    <source>
        <dbReference type="ARBA" id="ARBA00021796"/>
    </source>
</evidence>
<evidence type="ECO:0000256" key="11">
    <source>
        <dbReference type="ARBA" id="ARBA00022895"/>
    </source>
</evidence>
<proteinExistence type="inferred from homology"/>
<dbReference type="InterPro" id="IPR036494">
    <property type="entry name" value="Ku_C_sf"/>
</dbReference>
<feature type="region of interest" description="Disordered" evidence="18">
    <location>
        <begin position="478"/>
        <end position="501"/>
    </location>
</feature>
<dbReference type="GO" id="GO:0016787">
    <property type="term" value="F:hydrolase activity"/>
    <property type="evidence" value="ECO:0007669"/>
    <property type="project" value="UniProtKB-KW"/>
</dbReference>
<evidence type="ECO:0000256" key="3">
    <source>
        <dbReference type="ARBA" id="ARBA00007726"/>
    </source>
</evidence>
<evidence type="ECO:0000259" key="19">
    <source>
        <dbReference type="SMART" id="SM00559"/>
    </source>
</evidence>
<evidence type="ECO:0000313" key="20">
    <source>
        <dbReference type="EMBL" id="KAJ3176406.1"/>
    </source>
</evidence>
<dbReference type="Pfam" id="PF03730">
    <property type="entry name" value="Ku_C"/>
    <property type="match status" value="1"/>
</dbReference>
<keyword evidence="11" id="KW-0779">Telomere</keyword>